<dbReference type="PANTHER" id="PTHR47966">
    <property type="entry name" value="BETA-SITE APP-CLEAVING ENZYME, ISOFORM A-RELATED"/>
    <property type="match status" value="1"/>
</dbReference>
<evidence type="ECO:0000259" key="5">
    <source>
        <dbReference type="PROSITE" id="PS51767"/>
    </source>
</evidence>
<evidence type="ECO:0000256" key="1">
    <source>
        <dbReference type="ARBA" id="ARBA00007447"/>
    </source>
</evidence>
<dbReference type="PANTHER" id="PTHR47966:SF51">
    <property type="entry name" value="BETA-SITE APP-CLEAVING ENZYME, ISOFORM A-RELATED"/>
    <property type="match status" value="1"/>
</dbReference>
<dbReference type="OrthoDB" id="15189at2759"/>
<dbReference type="GO" id="GO:0006508">
    <property type="term" value="P:proteolysis"/>
    <property type="evidence" value="ECO:0007669"/>
    <property type="project" value="UniProtKB-KW"/>
</dbReference>
<keyword evidence="2" id="KW-0645">Protease</keyword>
<dbReference type="InterPro" id="IPR021109">
    <property type="entry name" value="Peptidase_aspartic_dom_sf"/>
</dbReference>
<name>A0A7J6MF19_PERCH</name>
<comment type="caution">
    <text evidence="6">The sequence shown here is derived from an EMBL/GenBank/DDBJ whole genome shotgun (WGS) entry which is preliminary data.</text>
</comment>
<dbReference type="SUPFAM" id="SSF50630">
    <property type="entry name" value="Acid proteases"/>
    <property type="match status" value="1"/>
</dbReference>
<dbReference type="PROSITE" id="PS51767">
    <property type="entry name" value="PEPTIDASE_A1"/>
    <property type="match status" value="1"/>
</dbReference>
<dbReference type="CDD" id="cd05471">
    <property type="entry name" value="pepsin_like"/>
    <property type="match status" value="1"/>
</dbReference>
<sequence length="375" mass="41409">MRTVEWHGIHTEALISQLKVDGHSLRVAVDTGVYETFFFSNRSLIDGEPCDGLFYGCYQCEPKYCDESKEIAFCDGCSAYVTGHSGTLELGGVRVPGANFGLVVNFTSAEVLPQASLGLAFKPEGDDENGDWMPLLSQLVDKGILDEKEFSIYFDPDNINEGELILGGQDTTKYHKPMQQVPLTVGEDSWTVDLKSIKVGGKPVHTISNSHSIMIDSGADGLYAPPELIRPVLAAIESNLLARGRNIEYASHPWSLHSLQSCDDRLYLPPIQLALQGESDAEVIVEIPEELYVSKSSENGECYLLIKDVPEGCGIGVNLLRPYHLQYQEEHRRIGIALAKRRPRTYSGSRMQRFRRFKRSLLGACSSCVSSQSAG</sequence>
<evidence type="ECO:0000256" key="2">
    <source>
        <dbReference type="ARBA" id="ARBA00022670"/>
    </source>
</evidence>
<feature type="domain" description="Peptidase A1" evidence="5">
    <location>
        <begin position="14"/>
        <end position="337"/>
    </location>
</feature>
<evidence type="ECO:0000313" key="7">
    <source>
        <dbReference type="Proteomes" id="UP000591131"/>
    </source>
</evidence>
<organism evidence="6 7">
    <name type="scientific">Perkinsus chesapeaki</name>
    <name type="common">Clam parasite</name>
    <name type="synonym">Perkinsus andrewsi</name>
    <dbReference type="NCBI Taxonomy" id="330153"/>
    <lineage>
        <taxon>Eukaryota</taxon>
        <taxon>Sar</taxon>
        <taxon>Alveolata</taxon>
        <taxon>Perkinsozoa</taxon>
        <taxon>Perkinsea</taxon>
        <taxon>Perkinsida</taxon>
        <taxon>Perkinsidae</taxon>
        <taxon>Perkinsus</taxon>
    </lineage>
</organism>
<keyword evidence="4" id="KW-0378">Hydrolase</keyword>
<dbReference type="AlphaFoldDB" id="A0A7J6MF19"/>
<evidence type="ECO:0000256" key="4">
    <source>
        <dbReference type="ARBA" id="ARBA00022801"/>
    </source>
</evidence>
<accession>A0A7J6MF19</accession>
<keyword evidence="7" id="KW-1185">Reference proteome</keyword>
<dbReference type="InterPro" id="IPR034164">
    <property type="entry name" value="Pepsin-like_dom"/>
</dbReference>
<gene>
    <name evidence="6" type="ORF">FOL47_002357</name>
</gene>
<dbReference type="InterPro" id="IPR033121">
    <property type="entry name" value="PEPTIDASE_A1"/>
</dbReference>
<dbReference type="Proteomes" id="UP000591131">
    <property type="component" value="Unassembled WGS sequence"/>
</dbReference>
<reference evidence="6 7" key="1">
    <citation type="submission" date="2020-04" db="EMBL/GenBank/DDBJ databases">
        <title>Perkinsus chesapeaki whole genome sequence.</title>
        <authorList>
            <person name="Bogema D.R."/>
        </authorList>
    </citation>
    <scope>NUCLEOTIDE SEQUENCE [LARGE SCALE GENOMIC DNA]</scope>
    <source>
        <strain evidence="6">ATCC PRA-425</strain>
    </source>
</reference>
<evidence type="ECO:0000313" key="6">
    <source>
        <dbReference type="EMBL" id="KAF4669770.1"/>
    </source>
</evidence>
<dbReference type="Gene3D" id="2.40.70.10">
    <property type="entry name" value="Acid Proteases"/>
    <property type="match status" value="2"/>
</dbReference>
<dbReference type="Pfam" id="PF00026">
    <property type="entry name" value="Asp"/>
    <property type="match status" value="1"/>
</dbReference>
<evidence type="ECO:0000256" key="3">
    <source>
        <dbReference type="ARBA" id="ARBA00022750"/>
    </source>
</evidence>
<proteinExistence type="inferred from homology"/>
<keyword evidence="3" id="KW-0064">Aspartyl protease</keyword>
<comment type="similarity">
    <text evidence="1">Belongs to the peptidase A1 family.</text>
</comment>
<protein>
    <recommendedName>
        <fullName evidence="5">Peptidase A1 domain-containing protein</fullName>
    </recommendedName>
</protein>
<dbReference type="GO" id="GO:0004190">
    <property type="term" value="F:aspartic-type endopeptidase activity"/>
    <property type="evidence" value="ECO:0007669"/>
    <property type="project" value="UniProtKB-KW"/>
</dbReference>
<dbReference type="InterPro" id="IPR001461">
    <property type="entry name" value="Aspartic_peptidase_A1"/>
</dbReference>
<dbReference type="EMBL" id="JAAPAO010000164">
    <property type="protein sequence ID" value="KAF4669770.1"/>
    <property type="molecule type" value="Genomic_DNA"/>
</dbReference>